<evidence type="ECO:0000313" key="4">
    <source>
        <dbReference type="EMBL" id="KIL97385.1"/>
    </source>
</evidence>
<dbReference type="SUPFAM" id="SSF47188">
    <property type="entry name" value="Hemerythrin-like"/>
    <property type="match status" value="1"/>
</dbReference>
<dbReference type="InterPro" id="IPR035938">
    <property type="entry name" value="Hemerythrin-like_sf"/>
</dbReference>
<evidence type="ECO:0000256" key="1">
    <source>
        <dbReference type="ARBA" id="ARBA00010587"/>
    </source>
</evidence>
<comment type="similarity">
    <text evidence="1">Belongs to the hemerythrin family.</text>
</comment>
<evidence type="ECO:0000256" key="2">
    <source>
        <dbReference type="ARBA" id="ARBA00022723"/>
    </source>
</evidence>
<dbReference type="AlphaFoldDB" id="A0A0C2YRQ1"/>
<sequence>MIAIWDNRYTVGNALADAEHRQVISLLNEIDVARSVGAPPEVIGKALETLVRSIESHFAGDQPPQREHAAIIMSARRLLTSWQSRAPGAIERRALINLARRWFDHMGRNERVMTSQRLAG</sequence>
<dbReference type="GO" id="GO:0046872">
    <property type="term" value="F:metal ion binding"/>
    <property type="evidence" value="ECO:0007669"/>
    <property type="project" value="UniProtKB-KW"/>
</dbReference>
<evidence type="ECO:0008006" key="6">
    <source>
        <dbReference type="Google" id="ProtNLM"/>
    </source>
</evidence>
<accession>A0A0C2YRQ1</accession>
<reference evidence="4 5" key="1">
    <citation type="submission" date="2015-01" db="EMBL/GenBank/DDBJ databases">
        <title>Genome Sequence of Magnetospirillum magnetotacticum Strain MS-1.</title>
        <authorList>
            <person name="Marinov G.K."/>
            <person name="Smalley M.D."/>
            <person name="DeSalvo G."/>
        </authorList>
    </citation>
    <scope>NUCLEOTIDE SEQUENCE [LARGE SCALE GENOMIC DNA]</scope>
    <source>
        <strain evidence="4 5">MS-1</strain>
    </source>
</reference>
<gene>
    <name evidence="4" type="ORF">CCC_00446</name>
</gene>
<dbReference type="Proteomes" id="UP000031971">
    <property type="component" value="Unassembled WGS sequence"/>
</dbReference>
<evidence type="ECO:0000313" key="5">
    <source>
        <dbReference type="Proteomes" id="UP000031971"/>
    </source>
</evidence>
<keyword evidence="3" id="KW-0408">Iron</keyword>
<keyword evidence="2" id="KW-0479">Metal-binding</keyword>
<proteinExistence type="inferred from homology"/>
<organism evidence="4 5">
    <name type="scientific">Paramagnetospirillum magnetotacticum MS-1</name>
    <dbReference type="NCBI Taxonomy" id="272627"/>
    <lineage>
        <taxon>Bacteria</taxon>
        <taxon>Pseudomonadati</taxon>
        <taxon>Pseudomonadota</taxon>
        <taxon>Alphaproteobacteria</taxon>
        <taxon>Rhodospirillales</taxon>
        <taxon>Magnetospirillaceae</taxon>
        <taxon>Paramagnetospirillum</taxon>
    </lineage>
</organism>
<protein>
    <recommendedName>
        <fullName evidence="6">Hemerythrin-like domain-containing protein</fullName>
    </recommendedName>
</protein>
<keyword evidence="5" id="KW-1185">Reference proteome</keyword>
<comment type="caution">
    <text evidence="4">The sequence shown here is derived from an EMBL/GenBank/DDBJ whole genome shotgun (WGS) entry which is preliminary data.</text>
</comment>
<dbReference type="OrthoDB" id="9797092at2"/>
<dbReference type="Gene3D" id="1.20.120.50">
    <property type="entry name" value="Hemerythrin-like"/>
    <property type="match status" value="1"/>
</dbReference>
<dbReference type="RefSeq" id="WP_009868527.1">
    <property type="nucleotide sequence ID" value="NZ_JXSL01000030.1"/>
</dbReference>
<dbReference type="EMBL" id="JXSL01000030">
    <property type="protein sequence ID" value="KIL97385.1"/>
    <property type="molecule type" value="Genomic_DNA"/>
</dbReference>
<evidence type="ECO:0000256" key="3">
    <source>
        <dbReference type="ARBA" id="ARBA00023004"/>
    </source>
</evidence>
<name>A0A0C2YRQ1_PARME</name>